<feature type="transmembrane region" description="Helical" evidence="1">
    <location>
        <begin position="311"/>
        <end position="335"/>
    </location>
</feature>
<evidence type="ECO:0008006" key="4">
    <source>
        <dbReference type="Google" id="ProtNLM"/>
    </source>
</evidence>
<accession>A0A1L8STI7</accession>
<dbReference type="Proteomes" id="UP000183700">
    <property type="component" value="Unassembled WGS sequence"/>
</dbReference>
<dbReference type="RefSeq" id="WP_071862652.1">
    <property type="nucleotide sequence ID" value="NZ_CP151540.1"/>
</dbReference>
<proteinExistence type="predicted"/>
<name>A0A1L8STI7_9ENTE</name>
<dbReference type="EMBL" id="JXKM01000007">
    <property type="protein sequence ID" value="OJG35315.1"/>
    <property type="molecule type" value="Genomic_DNA"/>
</dbReference>
<keyword evidence="3" id="KW-1185">Reference proteome</keyword>
<feature type="transmembrane region" description="Helical" evidence="1">
    <location>
        <begin position="178"/>
        <end position="199"/>
    </location>
</feature>
<comment type="caution">
    <text evidence="2">The sequence shown here is derived from an EMBL/GenBank/DDBJ whole genome shotgun (WGS) entry which is preliminary data.</text>
</comment>
<gene>
    <name evidence="2" type="ORF">RV00_GL002869</name>
</gene>
<keyword evidence="1" id="KW-0472">Membrane</keyword>
<organism evidence="2 3">
    <name type="scientific">Enterococcus devriesei</name>
    <dbReference type="NCBI Taxonomy" id="319970"/>
    <lineage>
        <taxon>Bacteria</taxon>
        <taxon>Bacillati</taxon>
        <taxon>Bacillota</taxon>
        <taxon>Bacilli</taxon>
        <taxon>Lactobacillales</taxon>
        <taxon>Enterococcaceae</taxon>
        <taxon>Enterococcus</taxon>
    </lineage>
</organism>
<reference evidence="2 3" key="1">
    <citation type="submission" date="2014-12" db="EMBL/GenBank/DDBJ databases">
        <title>Draft genome sequences of 29 type strains of Enterococci.</title>
        <authorList>
            <person name="Zhong Z."/>
            <person name="Sun Z."/>
            <person name="Liu W."/>
            <person name="Zhang W."/>
            <person name="Zhang H."/>
        </authorList>
    </citation>
    <scope>NUCLEOTIDE SEQUENCE [LARGE SCALE GENOMIC DNA]</scope>
    <source>
        <strain evidence="2 3">DSM 22802</strain>
    </source>
</reference>
<evidence type="ECO:0000313" key="2">
    <source>
        <dbReference type="EMBL" id="OJG35315.1"/>
    </source>
</evidence>
<dbReference type="STRING" id="319970.RV00_GL002869"/>
<dbReference type="AlphaFoldDB" id="A0A1L8STI7"/>
<feature type="transmembrane region" description="Helical" evidence="1">
    <location>
        <begin position="146"/>
        <end position="166"/>
    </location>
</feature>
<dbReference type="PANTHER" id="PTHR41771:SF1">
    <property type="entry name" value="MEMBRANE PROTEIN"/>
    <property type="match status" value="1"/>
</dbReference>
<dbReference type="Pfam" id="PF07907">
    <property type="entry name" value="YibE_F"/>
    <property type="match status" value="1"/>
</dbReference>
<feature type="transmembrane region" description="Helical" evidence="1">
    <location>
        <begin position="219"/>
        <end position="240"/>
    </location>
</feature>
<dbReference type="OrthoDB" id="5753718at2"/>
<keyword evidence="1" id="KW-1133">Transmembrane helix</keyword>
<evidence type="ECO:0000256" key="1">
    <source>
        <dbReference type="SAM" id="Phobius"/>
    </source>
</evidence>
<feature type="transmembrane region" description="Helical" evidence="1">
    <location>
        <begin position="5"/>
        <end position="23"/>
    </location>
</feature>
<protein>
    <recommendedName>
        <fullName evidence="4">YibE/F-like protein</fullName>
    </recommendedName>
</protein>
<sequence length="345" mass="38097">MKKKLVYVMVFAGIILLGLVIQAKSSLFYPEAVIKVEQVTHEGNKQTLSGTLLNRSGQATLETDYHENEGVHPLYRPGEQLIIRKLGSQWQVLSLKRDGYVFMLLALFVWLVLLISGKGGISALLGLALNSFLLVGFLWLHQASQWSLLGLMSVYTVVAVIVAMGTSYGFRNLDVRKLLGTLLSVFLAFFICLLAMHWLKDDGLRYEELQFITRPYRSVFLGGLLIGAIGASMDNVVTIISSLDEIREKNPQLPLKQLLHSGQQIAQDTASSMINVLMFAYLSGAIPAFVFYIANGWNFADVMGMHLSLEILRTLCGGFAIVLSVPLALAAFGVAEGIQERRPTK</sequence>
<feature type="transmembrane region" description="Helical" evidence="1">
    <location>
        <begin position="276"/>
        <end position="299"/>
    </location>
</feature>
<evidence type="ECO:0000313" key="3">
    <source>
        <dbReference type="Proteomes" id="UP000183700"/>
    </source>
</evidence>
<keyword evidence="1" id="KW-0812">Transmembrane</keyword>
<feature type="transmembrane region" description="Helical" evidence="1">
    <location>
        <begin position="123"/>
        <end position="140"/>
    </location>
</feature>
<dbReference type="InterPro" id="IPR012507">
    <property type="entry name" value="YibE_F"/>
</dbReference>
<feature type="transmembrane region" description="Helical" evidence="1">
    <location>
        <begin position="99"/>
        <end position="116"/>
    </location>
</feature>
<dbReference type="PANTHER" id="PTHR41771">
    <property type="entry name" value="MEMBRANE PROTEIN-RELATED"/>
    <property type="match status" value="1"/>
</dbReference>